<accession>A0A8H7ZQB6</accession>
<name>A0A8H7ZQB6_9FUNG</name>
<dbReference type="EMBL" id="JAEFCI010010054">
    <property type="protein sequence ID" value="KAG5457456.1"/>
    <property type="molecule type" value="Genomic_DNA"/>
</dbReference>
<evidence type="ECO:0000256" key="1">
    <source>
        <dbReference type="SAM" id="MobiDB-lite"/>
    </source>
</evidence>
<protein>
    <submittedName>
        <fullName evidence="2">Uncharacterized protein</fullName>
    </submittedName>
</protein>
<comment type="caution">
    <text evidence="2">The sequence shown here is derived from an EMBL/GenBank/DDBJ whole genome shotgun (WGS) entry which is preliminary data.</text>
</comment>
<gene>
    <name evidence="2" type="ORF">BJ554DRAFT_2525</name>
</gene>
<organism evidence="2 3">
    <name type="scientific">Olpidium bornovanus</name>
    <dbReference type="NCBI Taxonomy" id="278681"/>
    <lineage>
        <taxon>Eukaryota</taxon>
        <taxon>Fungi</taxon>
        <taxon>Fungi incertae sedis</taxon>
        <taxon>Olpidiomycota</taxon>
        <taxon>Olpidiomycotina</taxon>
        <taxon>Olpidiomycetes</taxon>
        <taxon>Olpidiales</taxon>
        <taxon>Olpidiaceae</taxon>
        <taxon>Olpidium</taxon>
    </lineage>
</organism>
<feature type="region of interest" description="Disordered" evidence="1">
    <location>
        <begin position="23"/>
        <end position="77"/>
    </location>
</feature>
<feature type="compositionally biased region" description="Basic residues" evidence="1">
    <location>
        <begin position="59"/>
        <end position="69"/>
    </location>
</feature>
<sequence>MLRSVSHQPGLFGKRHVSFGSQNAVAGTPATDHTLPTDQLRRPGDAVTTVHGRPAAGRRTTRGVPRGHGRAPVWIAG</sequence>
<keyword evidence="3" id="KW-1185">Reference proteome</keyword>
<reference evidence="2 3" key="1">
    <citation type="journal article" name="Sci. Rep.">
        <title>Genome-scale phylogenetic analyses confirm Olpidium as the closest living zoosporic fungus to the non-flagellated, terrestrial fungi.</title>
        <authorList>
            <person name="Chang Y."/>
            <person name="Rochon D."/>
            <person name="Sekimoto S."/>
            <person name="Wang Y."/>
            <person name="Chovatia M."/>
            <person name="Sandor L."/>
            <person name="Salamov A."/>
            <person name="Grigoriev I.V."/>
            <person name="Stajich J.E."/>
            <person name="Spatafora J.W."/>
        </authorList>
    </citation>
    <scope>NUCLEOTIDE SEQUENCE [LARGE SCALE GENOMIC DNA]</scope>
    <source>
        <strain evidence="2">S191</strain>
    </source>
</reference>
<dbReference type="Proteomes" id="UP000673691">
    <property type="component" value="Unassembled WGS sequence"/>
</dbReference>
<proteinExistence type="predicted"/>
<dbReference type="AlphaFoldDB" id="A0A8H7ZQB6"/>
<evidence type="ECO:0000313" key="2">
    <source>
        <dbReference type="EMBL" id="KAG5457456.1"/>
    </source>
</evidence>
<evidence type="ECO:0000313" key="3">
    <source>
        <dbReference type="Proteomes" id="UP000673691"/>
    </source>
</evidence>